<dbReference type="InterPro" id="IPR053201">
    <property type="entry name" value="Flavunoidine_N-MTase"/>
</dbReference>
<evidence type="ECO:0000256" key="2">
    <source>
        <dbReference type="ARBA" id="ARBA00022691"/>
    </source>
</evidence>
<keyword evidence="3" id="KW-0472">Membrane</keyword>
<dbReference type="Pfam" id="PF00856">
    <property type="entry name" value="SET"/>
    <property type="match status" value="1"/>
</dbReference>
<dbReference type="EMBL" id="FNZZ01000006">
    <property type="protein sequence ID" value="SEL91014.1"/>
    <property type="molecule type" value="Genomic_DNA"/>
</dbReference>
<keyword evidence="7" id="KW-1185">Reference proteome</keyword>
<protein>
    <submittedName>
        <fullName evidence="6">SET domain-containing protein</fullName>
    </submittedName>
</protein>
<dbReference type="CDD" id="cd20071">
    <property type="entry name" value="SET_SMYD"/>
    <property type="match status" value="1"/>
</dbReference>
<dbReference type="AlphaFoldDB" id="A0A1H7U2H3"/>
<dbReference type="SMART" id="SM00317">
    <property type="entry name" value="SET"/>
    <property type="match status" value="1"/>
</dbReference>
<reference evidence="7" key="1">
    <citation type="submission" date="2016-10" db="EMBL/GenBank/DDBJ databases">
        <authorList>
            <person name="Varghese N."/>
            <person name="Submissions S."/>
        </authorList>
    </citation>
    <scope>NUCLEOTIDE SEQUENCE [LARGE SCALE GENOMIC DNA]</scope>
    <source>
        <strain evidence="7">JS21-1</strain>
    </source>
</reference>
<feature type="transmembrane region" description="Helical" evidence="3">
    <location>
        <begin position="6"/>
        <end position="25"/>
    </location>
</feature>
<name>A0A1H7U2H3_9SPHN</name>
<dbReference type="InterPro" id="IPR001214">
    <property type="entry name" value="SET_dom"/>
</dbReference>
<dbReference type="GO" id="GO:0016740">
    <property type="term" value="F:transferase activity"/>
    <property type="evidence" value="ECO:0007669"/>
    <property type="project" value="UniProtKB-KW"/>
</dbReference>
<keyword evidence="1" id="KW-0808">Transferase</keyword>
<keyword evidence="3" id="KW-0812">Transmembrane</keyword>
<dbReference type="Gene3D" id="2.170.270.10">
    <property type="entry name" value="SET domain"/>
    <property type="match status" value="1"/>
</dbReference>
<dbReference type="PROSITE" id="PS50280">
    <property type="entry name" value="SET"/>
    <property type="match status" value="1"/>
</dbReference>
<feature type="transmembrane region" description="Helical" evidence="3">
    <location>
        <begin position="86"/>
        <end position="106"/>
    </location>
</feature>
<gene>
    <name evidence="6" type="ORF">SAMN05216382_2907</name>
</gene>
<feature type="transmembrane region" description="Helical" evidence="3">
    <location>
        <begin position="60"/>
        <end position="79"/>
    </location>
</feature>
<evidence type="ECO:0000259" key="5">
    <source>
        <dbReference type="PROSITE" id="PS50868"/>
    </source>
</evidence>
<dbReference type="PROSITE" id="PS50868">
    <property type="entry name" value="POST_SET"/>
    <property type="match status" value="1"/>
</dbReference>
<dbReference type="OrthoDB" id="9804945at2"/>
<dbReference type="SUPFAM" id="SSF82199">
    <property type="entry name" value="SET domain"/>
    <property type="match status" value="1"/>
</dbReference>
<proteinExistence type="predicted"/>
<feature type="domain" description="Post-SET" evidence="5">
    <location>
        <begin position="327"/>
        <end position="343"/>
    </location>
</feature>
<evidence type="ECO:0000313" key="7">
    <source>
        <dbReference type="Proteomes" id="UP000199214"/>
    </source>
</evidence>
<dbReference type="InterPro" id="IPR046341">
    <property type="entry name" value="SET_dom_sf"/>
</dbReference>
<feature type="transmembrane region" description="Helical" evidence="3">
    <location>
        <begin position="171"/>
        <end position="192"/>
    </location>
</feature>
<dbReference type="Proteomes" id="UP000199214">
    <property type="component" value="Unassembled WGS sequence"/>
</dbReference>
<evidence type="ECO:0000256" key="1">
    <source>
        <dbReference type="ARBA" id="ARBA00022679"/>
    </source>
</evidence>
<organism evidence="6 7">
    <name type="scientific">Sphingomonas palmae</name>
    <dbReference type="NCBI Taxonomy" id="1855283"/>
    <lineage>
        <taxon>Bacteria</taxon>
        <taxon>Pseudomonadati</taxon>
        <taxon>Pseudomonadota</taxon>
        <taxon>Alphaproteobacteria</taxon>
        <taxon>Sphingomonadales</taxon>
        <taxon>Sphingomonadaceae</taxon>
        <taxon>Sphingomonas</taxon>
    </lineage>
</organism>
<dbReference type="PANTHER" id="PTHR12350">
    <property type="entry name" value="HISTONE-LYSINE N-METHYLTRANSFERASE-RELATED"/>
    <property type="match status" value="1"/>
</dbReference>
<feature type="transmembrane region" description="Helical" evidence="3">
    <location>
        <begin position="37"/>
        <end position="54"/>
    </location>
</feature>
<evidence type="ECO:0000313" key="6">
    <source>
        <dbReference type="EMBL" id="SEL91014.1"/>
    </source>
</evidence>
<feature type="transmembrane region" description="Helical" evidence="3">
    <location>
        <begin position="112"/>
        <end position="130"/>
    </location>
</feature>
<feature type="domain" description="SET" evidence="4">
    <location>
        <begin position="215"/>
        <end position="319"/>
    </location>
</feature>
<dbReference type="InterPro" id="IPR003616">
    <property type="entry name" value="Post-SET_dom"/>
</dbReference>
<evidence type="ECO:0000259" key="4">
    <source>
        <dbReference type="PROSITE" id="PS50280"/>
    </source>
</evidence>
<dbReference type="RefSeq" id="WP_093007559.1">
    <property type="nucleotide sequence ID" value="NZ_FNZZ01000006.1"/>
</dbReference>
<keyword evidence="2" id="KW-0949">S-adenosyl-L-methionine</keyword>
<dbReference type="PANTHER" id="PTHR12350:SF19">
    <property type="entry name" value="SET DOMAIN-CONTAINING PROTEIN"/>
    <property type="match status" value="1"/>
</dbReference>
<sequence>MITDPWFLIAVVASFTGYAIYLAGLQRRLVEPNRASWLIWSSATLVEAFTYAAVNPGTPQSIVFMLSAAACVMIAVALWQRSRWSAPDLLEGICMGSSLAAILLWLVFREAFWAHMLVVAVVPVSFWPTWRSVWGDRARERSPAWGLWSIGDLATLMLATRTGGQDIGEYAYILVELACHASVWFMIGLGTVNPLRSFGWREGRLRVLDVYAPANPFAVRETHLGKAVFAAQPFGAGDEIVAFTGRRLPAERLPRRLIGQADRFVQIARDTYLGPSGGIDDLINHSCAPNAGLRFTGDTPVLVAIRDIAEGEEIAWDYSTTLADAQWRMTCTCGAPECRGIIAAFDTLPPDRQRWYLSRELVAPYLVPNRSDVAA</sequence>
<dbReference type="STRING" id="1855283.SAMN05216382_2907"/>
<evidence type="ECO:0000256" key="3">
    <source>
        <dbReference type="SAM" id="Phobius"/>
    </source>
</evidence>
<accession>A0A1H7U2H3</accession>
<keyword evidence="3" id="KW-1133">Transmembrane helix</keyword>